<sequence>MFWGSIVIRNNVTKNIFRNRQILLNKFVIVLFLKNKVDCQNVTNLNRSGL</sequence>
<dbReference type="EMBL" id="JNHM01000028">
    <property type="protein sequence ID" value="KDS53750.1"/>
    <property type="molecule type" value="Genomic_DNA"/>
</dbReference>
<dbReference type="Proteomes" id="UP000027661">
    <property type="component" value="Unassembled WGS sequence"/>
</dbReference>
<comment type="caution">
    <text evidence="1">The sequence shown here is derived from an EMBL/GenBank/DDBJ whole genome shotgun (WGS) entry which is preliminary data.</text>
</comment>
<dbReference type="PATRIC" id="fig|1339352.3.peg.2092"/>
<evidence type="ECO:0000313" key="1">
    <source>
        <dbReference type="EMBL" id="KDS53750.1"/>
    </source>
</evidence>
<evidence type="ECO:0000313" key="2">
    <source>
        <dbReference type="Proteomes" id="UP000027661"/>
    </source>
</evidence>
<dbReference type="AlphaFoldDB" id="A0A069SIU9"/>
<reference evidence="1 2" key="1">
    <citation type="submission" date="2014-04" db="EMBL/GenBank/DDBJ databases">
        <authorList>
            <person name="Sears C."/>
            <person name="Carroll K."/>
            <person name="Sack B.R."/>
            <person name="Qadri F."/>
            <person name="Myers L.L."/>
            <person name="Chung G.-T."/>
            <person name="Escheverria P."/>
            <person name="Fraser C.M."/>
            <person name="Sadzewicz L."/>
            <person name="Shefchek K.A."/>
            <person name="Tallon L."/>
            <person name="Das S.P."/>
            <person name="Daugherty S."/>
            <person name="Mongodin E.F."/>
        </authorList>
    </citation>
    <scope>NUCLEOTIDE SEQUENCE [LARGE SCALE GENOMIC DNA]</scope>
    <source>
        <strain evidence="1 2">3975 RP4</strain>
    </source>
</reference>
<accession>A0A069SIU9</accession>
<organism evidence="1 2">
    <name type="scientific">Phocaeicola vulgatus str. 3975 RP4</name>
    <dbReference type="NCBI Taxonomy" id="1339352"/>
    <lineage>
        <taxon>Bacteria</taxon>
        <taxon>Pseudomonadati</taxon>
        <taxon>Bacteroidota</taxon>
        <taxon>Bacteroidia</taxon>
        <taxon>Bacteroidales</taxon>
        <taxon>Bacteroidaceae</taxon>
        <taxon>Phocaeicola</taxon>
    </lineage>
</organism>
<gene>
    <name evidence="1" type="ORF">M099_2166</name>
</gene>
<protein>
    <submittedName>
        <fullName evidence="1">Uncharacterized protein</fullName>
    </submittedName>
</protein>
<proteinExistence type="predicted"/>
<name>A0A069SIU9_PHOVU</name>